<protein>
    <submittedName>
        <fullName evidence="1">Uncharacterized protein</fullName>
    </submittedName>
</protein>
<evidence type="ECO:0000313" key="2">
    <source>
        <dbReference type="Proteomes" id="UP000790709"/>
    </source>
</evidence>
<keyword evidence="2" id="KW-1185">Reference proteome</keyword>
<name>A0ACB8BWE0_9AGAM</name>
<proteinExistence type="predicted"/>
<comment type="caution">
    <text evidence="1">The sequence shown here is derived from an EMBL/GenBank/DDBJ whole genome shotgun (WGS) entry which is preliminary data.</text>
</comment>
<organism evidence="1 2">
    <name type="scientific">Leucogyrophana mollusca</name>
    <dbReference type="NCBI Taxonomy" id="85980"/>
    <lineage>
        <taxon>Eukaryota</taxon>
        <taxon>Fungi</taxon>
        <taxon>Dikarya</taxon>
        <taxon>Basidiomycota</taxon>
        <taxon>Agaricomycotina</taxon>
        <taxon>Agaricomycetes</taxon>
        <taxon>Agaricomycetidae</taxon>
        <taxon>Boletales</taxon>
        <taxon>Boletales incertae sedis</taxon>
        <taxon>Leucogyrophana</taxon>
    </lineage>
</organism>
<dbReference type="Proteomes" id="UP000790709">
    <property type="component" value="Unassembled WGS sequence"/>
</dbReference>
<gene>
    <name evidence="1" type="ORF">BV22DRAFT_1028500</name>
</gene>
<evidence type="ECO:0000313" key="1">
    <source>
        <dbReference type="EMBL" id="KAH7930276.1"/>
    </source>
</evidence>
<reference evidence="1" key="1">
    <citation type="journal article" date="2021" name="New Phytol.">
        <title>Evolutionary innovations through gain and loss of genes in the ectomycorrhizal Boletales.</title>
        <authorList>
            <person name="Wu G."/>
            <person name="Miyauchi S."/>
            <person name="Morin E."/>
            <person name="Kuo A."/>
            <person name="Drula E."/>
            <person name="Varga T."/>
            <person name="Kohler A."/>
            <person name="Feng B."/>
            <person name="Cao Y."/>
            <person name="Lipzen A."/>
            <person name="Daum C."/>
            <person name="Hundley H."/>
            <person name="Pangilinan J."/>
            <person name="Johnson J."/>
            <person name="Barry K."/>
            <person name="LaButti K."/>
            <person name="Ng V."/>
            <person name="Ahrendt S."/>
            <person name="Min B."/>
            <person name="Choi I.G."/>
            <person name="Park H."/>
            <person name="Plett J.M."/>
            <person name="Magnuson J."/>
            <person name="Spatafora J.W."/>
            <person name="Nagy L.G."/>
            <person name="Henrissat B."/>
            <person name="Grigoriev I.V."/>
            <person name="Yang Z.L."/>
            <person name="Xu J."/>
            <person name="Martin F.M."/>
        </authorList>
    </citation>
    <scope>NUCLEOTIDE SEQUENCE</scope>
    <source>
        <strain evidence="1">KUC20120723A-06</strain>
    </source>
</reference>
<sequence length="298" mass="32760">MELEALDIEMDLLPAGMERRKANQSTWDAKHRTALLTIEFKFHPPSSIAPQEPIPPFSLLTHRNSIDNPLLSLIQQHVADRSRSKKESTLPSWMKTLVHPDPEDPEGFAAPQCCMNAFLDPLTAPKGAYYRFDSTQPLLSLLRGTHFVEYPTIEIWEEGAFAGTVVNTKGSVTQHADERKPKRRKLSAKAGRKAISGLLGGYGSDDDSEEQENNNGLSLLGTYGPSDDDISDESEGGGEEEPALDAGDGEDEEAEDAEEVLDPAVLLELIKHAQGLHEADGEDTLDWGDEDWEGDEPS</sequence>
<accession>A0ACB8BWE0</accession>
<dbReference type="EMBL" id="MU266333">
    <property type="protein sequence ID" value="KAH7930276.1"/>
    <property type="molecule type" value="Genomic_DNA"/>
</dbReference>